<gene>
    <name evidence="1" type="ORF">GCM10023351_09050</name>
</gene>
<reference evidence="2" key="1">
    <citation type="journal article" date="2019" name="Int. J. Syst. Evol. Microbiol.">
        <title>The Global Catalogue of Microorganisms (GCM) 10K type strain sequencing project: providing services to taxonomists for standard genome sequencing and annotation.</title>
        <authorList>
            <consortium name="The Broad Institute Genomics Platform"/>
            <consortium name="The Broad Institute Genome Sequencing Center for Infectious Disease"/>
            <person name="Wu L."/>
            <person name="Ma J."/>
        </authorList>
    </citation>
    <scope>NUCLEOTIDE SEQUENCE [LARGE SCALE GENOMIC DNA]</scope>
    <source>
        <strain evidence="2">JCM 18537</strain>
    </source>
</reference>
<dbReference type="Proteomes" id="UP001501645">
    <property type="component" value="Unassembled WGS sequence"/>
</dbReference>
<proteinExistence type="predicted"/>
<dbReference type="Pfam" id="PF04328">
    <property type="entry name" value="Sel_put"/>
    <property type="match status" value="1"/>
</dbReference>
<name>A0ABP8ZWI4_9MICO</name>
<accession>A0ABP8ZWI4</accession>
<dbReference type="EMBL" id="BAABKO010000001">
    <property type="protein sequence ID" value="GAA4767810.1"/>
    <property type="molecule type" value="Genomic_DNA"/>
</dbReference>
<keyword evidence="2" id="KW-1185">Reference proteome</keyword>
<organism evidence="1 2">
    <name type="scientific">Microbacterium gilvum</name>
    <dbReference type="NCBI Taxonomy" id="1336204"/>
    <lineage>
        <taxon>Bacteria</taxon>
        <taxon>Bacillati</taxon>
        <taxon>Actinomycetota</taxon>
        <taxon>Actinomycetes</taxon>
        <taxon>Micrococcales</taxon>
        <taxon>Microbacteriaceae</taxon>
        <taxon>Microbacterium</taxon>
    </lineage>
</organism>
<dbReference type="RefSeq" id="WP_345436387.1">
    <property type="nucleotide sequence ID" value="NZ_BAABKO010000001.1"/>
</dbReference>
<evidence type="ECO:0000313" key="2">
    <source>
        <dbReference type="Proteomes" id="UP001501645"/>
    </source>
</evidence>
<protein>
    <recommendedName>
        <fullName evidence="3">YbdD/YjiX family protein</fullName>
    </recommendedName>
</protein>
<dbReference type="InterPro" id="IPR007423">
    <property type="entry name" value="Sel_put"/>
</dbReference>
<evidence type="ECO:0008006" key="3">
    <source>
        <dbReference type="Google" id="ProtNLM"/>
    </source>
</evidence>
<evidence type="ECO:0000313" key="1">
    <source>
        <dbReference type="EMBL" id="GAA4767810.1"/>
    </source>
</evidence>
<sequence>MRTLWSVAVRFLSGMTGQGRYPAYLAHERAHHPDREPLDERAFWRLVHREQGAAPDGRCC</sequence>
<comment type="caution">
    <text evidence="1">The sequence shown here is derived from an EMBL/GenBank/DDBJ whole genome shotgun (WGS) entry which is preliminary data.</text>
</comment>